<keyword evidence="6" id="KW-0067">ATP-binding</keyword>
<keyword evidence="3 11" id="KW-0436">Ligase</keyword>
<gene>
    <name evidence="11" type="ORF">UT42_C0009G0008</name>
</gene>
<dbReference type="Gene3D" id="3.30.930.10">
    <property type="entry name" value="Bira Bifunctional Protein, Domain 2"/>
    <property type="match status" value="1"/>
</dbReference>
<dbReference type="InterPro" id="IPR009061">
    <property type="entry name" value="DNA-bd_dom_put_sf"/>
</dbReference>
<feature type="domain" description="B5" evidence="10">
    <location>
        <begin position="291"/>
        <end position="367"/>
    </location>
</feature>
<dbReference type="Pfam" id="PF17759">
    <property type="entry name" value="tRNA_synthFbeta"/>
    <property type="match status" value="1"/>
</dbReference>
<dbReference type="Pfam" id="PF03483">
    <property type="entry name" value="B3_4"/>
    <property type="match status" value="1"/>
</dbReference>
<protein>
    <recommendedName>
        <fullName evidence="2">phenylalanine--tRNA ligase</fullName>
        <ecNumber evidence="2">6.1.1.20</ecNumber>
    </recommendedName>
</protein>
<name>A0A0G0NQU7_9BACT</name>
<dbReference type="SUPFAM" id="SSF46955">
    <property type="entry name" value="Putative DNA-binding domain"/>
    <property type="match status" value="2"/>
</dbReference>
<dbReference type="Proteomes" id="UP000034048">
    <property type="component" value="Unassembled WGS sequence"/>
</dbReference>
<evidence type="ECO:0000256" key="1">
    <source>
        <dbReference type="ARBA" id="ARBA00001946"/>
    </source>
</evidence>
<evidence type="ECO:0000256" key="2">
    <source>
        <dbReference type="ARBA" id="ARBA00012814"/>
    </source>
</evidence>
<comment type="caution">
    <text evidence="11">The sequence shown here is derived from an EMBL/GenBank/DDBJ whole genome shotgun (WGS) entry which is preliminary data.</text>
</comment>
<evidence type="ECO:0000256" key="3">
    <source>
        <dbReference type="ARBA" id="ARBA00022598"/>
    </source>
</evidence>
<dbReference type="InterPro" id="IPR045864">
    <property type="entry name" value="aa-tRNA-synth_II/BPL/LPL"/>
</dbReference>
<keyword evidence="7" id="KW-0460">Magnesium</keyword>
<dbReference type="SMART" id="SM00873">
    <property type="entry name" value="B3_4"/>
    <property type="match status" value="1"/>
</dbReference>
<dbReference type="GO" id="GO:0004826">
    <property type="term" value="F:phenylalanine-tRNA ligase activity"/>
    <property type="evidence" value="ECO:0007669"/>
    <property type="project" value="UniProtKB-EC"/>
</dbReference>
<accession>A0A0G0NQU7</accession>
<dbReference type="InterPro" id="IPR045060">
    <property type="entry name" value="Phe-tRNA-ligase_IIc_bsu"/>
</dbReference>
<keyword evidence="9" id="KW-0030">Aminoacyl-tRNA synthetase</keyword>
<evidence type="ECO:0000313" key="11">
    <source>
        <dbReference type="EMBL" id="KKR15116.1"/>
    </source>
</evidence>
<dbReference type="Gene3D" id="3.50.40.10">
    <property type="entry name" value="Phenylalanyl-trna Synthetase, Chain B, domain 3"/>
    <property type="match status" value="1"/>
</dbReference>
<keyword evidence="8" id="KW-0648">Protein biosynthesis</keyword>
<dbReference type="InterPro" id="IPR041616">
    <property type="entry name" value="PheRS_beta_core"/>
</dbReference>
<dbReference type="SUPFAM" id="SSF56037">
    <property type="entry name" value="PheT/TilS domain"/>
    <property type="match status" value="1"/>
</dbReference>
<dbReference type="Gene3D" id="3.30.56.10">
    <property type="match status" value="2"/>
</dbReference>
<dbReference type="GO" id="GO:0000287">
    <property type="term" value="F:magnesium ion binding"/>
    <property type="evidence" value="ECO:0007669"/>
    <property type="project" value="InterPro"/>
</dbReference>
<comment type="cofactor">
    <cofactor evidence="1">
        <name>Mg(2+)</name>
        <dbReference type="ChEBI" id="CHEBI:18420"/>
    </cofactor>
</comment>
<evidence type="ECO:0000256" key="9">
    <source>
        <dbReference type="ARBA" id="ARBA00023146"/>
    </source>
</evidence>
<dbReference type="AlphaFoldDB" id="A0A0G0NQU7"/>
<evidence type="ECO:0000256" key="7">
    <source>
        <dbReference type="ARBA" id="ARBA00022842"/>
    </source>
</evidence>
<dbReference type="EC" id="6.1.1.20" evidence="2"/>
<dbReference type="EMBL" id="LBWS01000009">
    <property type="protein sequence ID" value="KKR15116.1"/>
    <property type="molecule type" value="Genomic_DNA"/>
</dbReference>
<dbReference type="SUPFAM" id="SSF55681">
    <property type="entry name" value="Class II aaRS and biotin synthetases"/>
    <property type="match status" value="1"/>
</dbReference>
<evidence type="ECO:0000256" key="8">
    <source>
        <dbReference type="ARBA" id="ARBA00022917"/>
    </source>
</evidence>
<dbReference type="PROSITE" id="PS51483">
    <property type="entry name" value="B5"/>
    <property type="match status" value="1"/>
</dbReference>
<dbReference type="InterPro" id="IPR020825">
    <property type="entry name" value="Phe-tRNA_synthase-like_B3/B4"/>
</dbReference>
<dbReference type="GO" id="GO:0006432">
    <property type="term" value="P:phenylalanyl-tRNA aminoacylation"/>
    <property type="evidence" value="ECO:0007669"/>
    <property type="project" value="InterPro"/>
</dbReference>
<dbReference type="PANTHER" id="PTHR10947">
    <property type="entry name" value="PHENYLALANYL-TRNA SYNTHETASE BETA CHAIN AND LEUCINE-RICH REPEAT-CONTAINING PROTEIN 47"/>
    <property type="match status" value="1"/>
</dbReference>
<dbReference type="SMART" id="SM00874">
    <property type="entry name" value="B5"/>
    <property type="match status" value="1"/>
</dbReference>
<dbReference type="PATRIC" id="fig|1618634.3.peg.137"/>
<proteinExistence type="predicted"/>
<dbReference type="GO" id="GO:0005524">
    <property type="term" value="F:ATP binding"/>
    <property type="evidence" value="ECO:0007669"/>
    <property type="project" value="UniProtKB-KW"/>
</dbReference>
<dbReference type="InterPro" id="IPR005147">
    <property type="entry name" value="tRNA_synthase_B5-dom"/>
</dbReference>
<dbReference type="Pfam" id="PF03484">
    <property type="entry name" value="B5"/>
    <property type="match status" value="1"/>
</dbReference>
<evidence type="ECO:0000256" key="4">
    <source>
        <dbReference type="ARBA" id="ARBA00022723"/>
    </source>
</evidence>
<evidence type="ECO:0000259" key="10">
    <source>
        <dbReference type="PROSITE" id="PS51483"/>
    </source>
</evidence>
<evidence type="ECO:0000313" key="12">
    <source>
        <dbReference type="Proteomes" id="UP000034048"/>
    </source>
</evidence>
<evidence type="ECO:0000256" key="6">
    <source>
        <dbReference type="ARBA" id="ARBA00022840"/>
    </source>
</evidence>
<keyword evidence="4" id="KW-0479">Metal-binding</keyword>
<keyword evidence="5" id="KW-0547">Nucleotide-binding</keyword>
<dbReference type="GO" id="GO:0009328">
    <property type="term" value="C:phenylalanine-tRNA ligase complex"/>
    <property type="evidence" value="ECO:0007669"/>
    <property type="project" value="TreeGrafter"/>
</dbReference>
<dbReference type="PANTHER" id="PTHR10947:SF0">
    <property type="entry name" value="PHENYLALANINE--TRNA LIGASE BETA SUBUNIT"/>
    <property type="match status" value="1"/>
</dbReference>
<evidence type="ECO:0000256" key="5">
    <source>
        <dbReference type="ARBA" id="ARBA00022741"/>
    </source>
</evidence>
<dbReference type="InterPro" id="IPR005146">
    <property type="entry name" value="B3/B4_tRNA-bd"/>
</dbReference>
<reference evidence="11 12" key="1">
    <citation type="journal article" date="2015" name="Nature">
        <title>rRNA introns, odd ribosomes, and small enigmatic genomes across a large radiation of phyla.</title>
        <authorList>
            <person name="Brown C.T."/>
            <person name="Hug L.A."/>
            <person name="Thomas B.C."/>
            <person name="Sharon I."/>
            <person name="Castelle C.J."/>
            <person name="Singh A."/>
            <person name="Wilkins M.J."/>
            <person name="Williams K.H."/>
            <person name="Banfield J.F."/>
        </authorList>
    </citation>
    <scope>NUCLEOTIDE SEQUENCE [LARGE SCALE GENOMIC DNA]</scope>
</reference>
<sequence length="658" mass="74498">MKILYSQIKELVPQLRASASEVAASLTMIGFLSDGFQQVEWQDHRDYLISLEVRQNRADCLSVIGLAREVAAYYGLSVQLPSPATAPHSYAEDKLHITVAAEKYVQRIVATQISGLHNGPSPAWLQAWLMLYDINPVNLLVDISNYVMIYTGYTSHLLDIVKMQGGLSWQINKGATTIQTLDNTEIKLTGNELVIKDQQNILALAGIVGCQTVALSQQTTDIIVEMAIYERSLIMENARRLNIITEASNRLSKDLDPEGLAWAFSFLVDMLLSYGQGKLSSQKYNYYLHPAKTRTIILDPSLVSAIAGIAISQEKIVETLENLRFVVERTVENSLRVTLPSDRLDVQLPEDLAEEVIRLVGYDHISKDNLPSQIVTPDITPSIYHLKDKVKDCLVTLGWDEILSQPLVASNINEQTNWQPGQSIITQNSVNEDYPDLRQSMASGLLNQLHSYLKKNLDYIQIFEVGRIYTQHHGYQEHDSLGLLWHDFSLEPKLNHFKQTVEQLLRHLGLADINYVEAKKIPSLANSYASYDIMIGDRSVGIIYKLQPQTDHSTTYFAEINLDLLLELLANIVDKPAMEIIKKIVALDVNVKLAVKQDIRQYLQKLREKIGAEKLWDVGVTDIYPLDNNKVRYTLRVAYWELDDREAKALHNKIFDLQ</sequence>
<organism evidence="11 12">
    <name type="scientific">Candidatus Falkowbacteria bacterium GW2011_GWA2_39_24</name>
    <dbReference type="NCBI Taxonomy" id="1618634"/>
    <lineage>
        <taxon>Bacteria</taxon>
        <taxon>Candidatus Falkowiibacteriota</taxon>
    </lineage>
</organism>
<dbReference type="GO" id="GO:0003723">
    <property type="term" value="F:RNA binding"/>
    <property type="evidence" value="ECO:0007669"/>
    <property type="project" value="InterPro"/>
</dbReference>